<dbReference type="PANTHER" id="PTHR13774:SF17">
    <property type="entry name" value="PHENAZINE BIOSYNTHESIS-LIKE DOMAIN-CONTAINING PROTEIN"/>
    <property type="match status" value="1"/>
</dbReference>
<dbReference type="PANTHER" id="PTHR13774">
    <property type="entry name" value="PHENAZINE BIOSYNTHESIS PROTEIN"/>
    <property type="match status" value="1"/>
</dbReference>
<evidence type="ECO:0000313" key="5">
    <source>
        <dbReference type="Proteomes" id="UP000309174"/>
    </source>
</evidence>
<dbReference type="GO" id="GO:0016853">
    <property type="term" value="F:isomerase activity"/>
    <property type="evidence" value="ECO:0007669"/>
    <property type="project" value="UniProtKB-KW"/>
</dbReference>
<feature type="active site" evidence="3">
    <location>
        <position position="44"/>
    </location>
</feature>
<keyword evidence="2" id="KW-0413">Isomerase</keyword>
<dbReference type="Proteomes" id="UP000309174">
    <property type="component" value="Unassembled WGS sequence"/>
</dbReference>
<organism evidence="4 5">
    <name type="scientific">Actinomadura soli</name>
    <dbReference type="NCBI Taxonomy" id="2508997"/>
    <lineage>
        <taxon>Bacteria</taxon>
        <taxon>Bacillati</taxon>
        <taxon>Actinomycetota</taxon>
        <taxon>Actinomycetes</taxon>
        <taxon>Streptosporangiales</taxon>
        <taxon>Thermomonosporaceae</taxon>
        <taxon>Actinomadura</taxon>
    </lineage>
</organism>
<dbReference type="AlphaFoldDB" id="A0A5C4J307"/>
<evidence type="ECO:0000256" key="1">
    <source>
        <dbReference type="ARBA" id="ARBA00008270"/>
    </source>
</evidence>
<proteinExistence type="inferred from homology"/>
<dbReference type="Gene3D" id="3.10.310.10">
    <property type="entry name" value="Diaminopimelate Epimerase, Chain A, domain 1"/>
    <property type="match status" value="2"/>
</dbReference>
<dbReference type="EMBL" id="VCKW01000278">
    <property type="protein sequence ID" value="TMQ90578.1"/>
    <property type="molecule type" value="Genomic_DNA"/>
</dbReference>
<dbReference type="RefSeq" id="WP_138649467.1">
    <property type="nucleotide sequence ID" value="NZ_VCKW01000278.1"/>
</dbReference>
<accession>A0A5C4J307</accession>
<name>A0A5C4J307_9ACTN</name>
<comment type="caution">
    <text evidence="4">The sequence shown here is derived from an EMBL/GenBank/DDBJ whole genome shotgun (WGS) entry which is preliminary data.</text>
</comment>
<gene>
    <name evidence="4" type="ORF">ETD83_34850</name>
</gene>
<comment type="similarity">
    <text evidence="1">Belongs to the PhzF family.</text>
</comment>
<evidence type="ECO:0000256" key="2">
    <source>
        <dbReference type="ARBA" id="ARBA00023235"/>
    </source>
</evidence>
<sequence length="279" mass="29234">MRMLVVDAFTDRPFAGNPAGVCLPPGAADPGWMQRVAAEMKHSETAFARPVEERSGGSSPQDGAADYELRWFTPVMEVALCGHATLAAAHALYETGAVASGRPIRFRTLKSGVLTVIRDETGRLSMDFPACPPEPAAVPEGLAEALGVPVAAVGRNVQNDLVVEVEDETAVREIAPDVRALAEIDARGVIVTAAGGEGERHDFVSRFFAPRVLPGDAEDPVTGSAHCALAPYWAARLGRDTLTGHQASARGGDVHVALRGDRVVLSGAAVTVLDGQLTV</sequence>
<dbReference type="InterPro" id="IPR003719">
    <property type="entry name" value="Phenazine_PhzF-like"/>
</dbReference>
<reference evidence="4 5" key="1">
    <citation type="submission" date="2019-05" db="EMBL/GenBank/DDBJ databases">
        <title>Draft genome sequence of Actinomadura sp. 14C53.</title>
        <authorList>
            <person name="Saricaoglu S."/>
            <person name="Isik K."/>
        </authorList>
    </citation>
    <scope>NUCLEOTIDE SEQUENCE [LARGE SCALE GENOMIC DNA]</scope>
    <source>
        <strain evidence="4 5">14C53</strain>
    </source>
</reference>
<dbReference type="OrthoDB" id="9788221at2"/>
<dbReference type="SUPFAM" id="SSF54506">
    <property type="entry name" value="Diaminopimelate epimerase-like"/>
    <property type="match status" value="1"/>
</dbReference>
<dbReference type="GO" id="GO:0005737">
    <property type="term" value="C:cytoplasm"/>
    <property type="evidence" value="ECO:0007669"/>
    <property type="project" value="TreeGrafter"/>
</dbReference>
<dbReference type="Pfam" id="PF02567">
    <property type="entry name" value="PhzC-PhzF"/>
    <property type="match status" value="1"/>
</dbReference>
<evidence type="ECO:0000256" key="3">
    <source>
        <dbReference type="PIRSR" id="PIRSR016184-1"/>
    </source>
</evidence>
<protein>
    <submittedName>
        <fullName evidence="4">PhzF family phenazine biosynthesis protein</fullName>
    </submittedName>
</protein>
<keyword evidence="5" id="KW-1185">Reference proteome</keyword>
<dbReference type="PIRSF" id="PIRSF016184">
    <property type="entry name" value="PhzC_PhzF"/>
    <property type="match status" value="1"/>
</dbReference>
<dbReference type="NCBIfam" id="TIGR00654">
    <property type="entry name" value="PhzF_family"/>
    <property type="match status" value="1"/>
</dbReference>
<evidence type="ECO:0000313" key="4">
    <source>
        <dbReference type="EMBL" id="TMQ90578.1"/>
    </source>
</evidence>